<dbReference type="Pfam" id="PF13271">
    <property type="entry name" value="DUF4062"/>
    <property type="match status" value="1"/>
</dbReference>
<evidence type="ECO:0000256" key="1">
    <source>
        <dbReference type="SAM" id="MobiDB-lite"/>
    </source>
</evidence>
<dbReference type="RefSeq" id="WP_114072900.1">
    <property type="nucleotide sequence ID" value="NZ_CP029554.1"/>
</dbReference>
<proteinExistence type="predicted"/>
<organism evidence="3 4">
    <name type="scientific">Chromobacterium phragmitis</name>
    <dbReference type="NCBI Taxonomy" id="2202141"/>
    <lineage>
        <taxon>Bacteria</taxon>
        <taxon>Pseudomonadati</taxon>
        <taxon>Pseudomonadota</taxon>
        <taxon>Betaproteobacteria</taxon>
        <taxon>Neisseriales</taxon>
        <taxon>Chromobacteriaceae</taxon>
        <taxon>Chromobacterium</taxon>
    </lineage>
</organism>
<reference evidence="3 4" key="1">
    <citation type="submission" date="2018-05" db="EMBL/GenBank/DDBJ databases">
        <title>Genome sequencing, assembly and analysis of the novel insecticidal bacterium, Chromobacterium phragmitis.</title>
        <authorList>
            <person name="Sparks M.E."/>
            <person name="Blackburn M.B."/>
            <person name="Gundersen-Rindal D.E."/>
        </authorList>
    </citation>
    <scope>NUCLEOTIDE SEQUENCE [LARGE SCALE GENOMIC DNA]</scope>
    <source>
        <strain evidence="3">IIBBL 274-1</strain>
    </source>
</reference>
<protein>
    <recommendedName>
        <fullName evidence="2">DUF4062 domain-containing protein</fullName>
    </recommendedName>
</protein>
<accession>A0A344UFK6</accession>
<feature type="domain" description="DUF4062" evidence="2">
    <location>
        <begin position="5"/>
        <end position="110"/>
    </location>
</feature>
<dbReference type="InterPro" id="IPR025139">
    <property type="entry name" value="DUF4062"/>
</dbReference>
<evidence type="ECO:0000313" key="4">
    <source>
        <dbReference type="Proteomes" id="UP000252038"/>
    </source>
</evidence>
<dbReference type="AlphaFoldDB" id="A0A344UFK6"/>
<sequence>MPSPKIFLSSTCYDLGMAREQLRSFFLRLGYDPILSEYSDVLYDPRTHTHTSCIQEVPNADIVVVLIGSRFGGRAVPEALGSIDIDNLVKSSFDVTVLSEPEKLSITQLEVLKAIDATVPVFAFVDEKVMHDHYVYQKNKDIAEKIKFPSIEKPESAKYIFEFINFLHFRNKGNSVISFSRIEDIESHLLKQWGALFQKLLREQRDHAHEARRMFTISEQIEDIKTAIISTIGNAQSRDVARSVIKYRRLSDFLSGLNFPDFTVVTVGTLGFDELLGTAGIVKVRDIPDSRGAFGRVALIKQDGSFYELRMSQEFLSRVAIDWASFITLTPEIRQIVFEAISDMGRMGPGLLRYRSESFEVYFAEQLEKEDASEVSISDLIRDEPTQQGGEG</sequence>
<dbReference type="KEGG" id="chrb:DK843_06905"/>
<dbReference type="EMBL" id="CP029554">
    <property type="protein sequence ID" value="AXE34054.1"/>
    <property type="molecule type" value="Genomic_DNA"/>
</dbReference>
<gene>
    <name evidence="3" type="ORF">DK843_06905</name>
</gene>
<evidence type="ECO:0000259" key="2">
    <source>
        <dbReference type="Pfam" id="PF13271"/>
    </source>
</evidence>
<name>A0A344UFK6_9NEIS</name>
<feature type="region of interest" description="Disordered" evidence="1">
    <location>
        <begin position="370"/>
        <end position="392"/>
    </location>
</feature>
<evidence type="ECO:0000313" key="3">
    <source>
        <dbReference type="EMBL" id="AXE34054.1"/>
    </source>
</evidence>
<dbReference type="Proteomes" id="UP000252038">
    <property type="component" value="Chromosome"/>
</dbReference>